<reference evidence="1 2" key="1">
    <citation type="journal article" date="2023" name="Sci. Data">
        <title>Genome assembly of the Korean intertidal mud-creeper Batillaria attramentaria.</title>
        <authorList>
            <person name="Patra A.K."/>
            <person name="Ho P.T."/>
            <person name="Jun S."/>
            <person name="Lee S.J."/>
            <person name="Kim Y."/>
            <person name="Won Y.J."/>
        </authorList>
    </citation>
    <scope>NUCLEOTIDE SEQUENCE [LARGE SCALE GENOMIC DNA]</scope>
    <source>
        <strain evidence="1">Wonlab-2016</strain>
    </source>
</reference>
<proteinExistence type="predicted"/>
<dbReference type="AlphaFoldDB" id="A0ABD0KBK6"/>
<dbReference type="Pfam" id="PF03492">
    <property type="entry name" value="Methyltransf_7"/>
    <property type="match status" value="1"/>
</dbReference>
<protein>
    <submittedName>
        <fullName evidence="1">Uncharacterized protein</fullName>
    </submittedName>
</protein>
<evidence type="ECO:0000313" key="2">
    <source>
        <dbReference type="Proteomes" id="UP001519460"/>
    </source>
</evidence>
<accession>A0ABD0KBK6</accession>
<dbReference type="SUPFAM" id="SSF53335">
    <property type="entry name" value="S-adenosyl-L-methionine-dependent methyltransferases"/>
    <property type="match status" value="1"/>
</dbReference>
<dbReference type="EMBL" id="JACVVK020000209">
    <property type="protein sequence ID" value="KAK7484470.1"/>
    <property type="molecule type" value="Genomic_DNA"/>
</dbReference>
<dbReference type="PANTHER" id="PTHR31009">
    <property type="entry name" value="S-ADENOSYL-L-METHIONINE:CARBOXYL METHYLTRANSFERASE FAMILY PROTEIN"/>
    <property type="match status" value="1"/>
</dbReference>
<dbReference type="Proteomes" id="UP001519460">
    <property type="component" value="Unassembled WGS sequence"/>
</dbReference>
<feature type="non-terminal residue" evidence="1">
    <location>
        <position position="216"/>
    </location>
</feature>
<gene>
    <name evidence="1" type="ORF">BaRGS_00024226</name>
</gene>
<dbReference type="InterPro" id="IPR005299">
    <property type="entry name" value="MeTrfase_7"/>
</dbReference>
<organism evidence="1 2">
    <name type="scientific">Batillaria attramentaria</name>
    <dbReference type="NCBI Taxonomy" id="370345"/>
    <lineage>
        <taxon>Eukaryota</taxon>
        <taxon>Metazoa</taxon>
        <taxon>Spiralia</taxon>
        <taxon>Lophotrochozoa</taxon>
        <taxon>Mollusca</taxon>
        <taxon>Gastropoda</taxon>
        <taxon>Caenogastropoda</taxon>
        <taxon>Sorbeoconcha</taxon>
        <taxon>Cerithioidea</taxon>
        <taxon>Batillariidae</taxon>
        <taxon>Batillaria</taxon>
    </lineage>
</organism>
<comment type="caution">
    <text evidence="1">The sequence shown here is derived from an EMBL/GenBank/DDBJ whole genome shotgun (WGS) entry which is preliminary data.</text>
</comment>
<dbReference type="Gene3D" id="3.40.50.150">
    <property type="entry name" value="Vaccinia Virus protein VP39"/>
    <property type="match status" value="1"/>
</dbReference>
<dbReference type="InterPro" id="IPR029063">
    <property type="entry name" value="SAM-dependent_MTases_sf"/>
</dbReference>
<keyword evidence="2" id="KW-1185">Reference proteome</keyword>
<name>A0ABD0KBK6_9CAEN</name>
<sequence>MKTKRKNDFNSLFKRLQEESSYVHDFTDVYTMATNTNFYKQVVPNETCGVIITTFATHWLEDPVPPLRSSVFDVTATEEELLPFQRASARCWEKFLLLRAKELKPGGLLIAMTLAADGTFGGTEEIIFDLQDSWRELMEKSVITQAMWREKRQREGIDDRECFAARLAEAHRVWSNASFRSGLSDSRKEEEKDAVLDQLYDTVRRKIAQSDPDKYR</sequence>
<evidence type="ECO:0000313" key="1">
    <source>
        <dbReference type="EMBL" id="KAK7484470.1"/>
    </source>
</evidence>